<dbReference type="GO" id="GO:0005886">
    <property type="term" value="C:plasma membrane"/>
    <property type="evidence" value="ECO:0007669"/>
    <property type="project" value="InterPro"/>
</dbReference>
<dbReference type="NCBIfam" id="NF007034">
    <property type="entry name" value="PRK09496.2-1"/>
    <property type="match status" value="1"/>
</dbReference>
<dbReference type="AlphaFoldDB" id="A0AAV3TDZ8"/>
<evidence type="ECO:0000256" key="6">
    <source>
        <dbReference type="ARBA" id="ARBA00023065"/>
    </source>
</evidence>
<evidence type="ECO:0000256" key="4">
    <source>
        <dbReference type="ARBA" id="ARBA00022958"/>
    </source>
</evidence>
<dbReference type="NCBIfam" id="NF007039">
    <property type="entry name" value="PRK09496.3-2"/>
    <property type="match status" value="1"/>
</dbReference>
<dbReference type="PANTHER" id="PTHR43833:SF5">
    <property type="entry name" value="TRK SYSTEM POTASSIUM UPTAKE PROTEIN TRKA"/>
    <property type="match status" value="1"/>
</dbReference>
<evidence type="ECO:0000256" key="2">
    <source>
        <dbReference type="ARBA" id="ARBA00022448"/>
    </source>
</evidence>
<dbReference type="RefSeq" id="WP_343775183.1">
    <property type="nucleotide sequence ID" value="NZ_BAAADV010000007.1"/>
</dbReference>
<evidence type="ECO:0000256" key="1">
    <source>
        <dbReference type="ARBA" id="ARBA00003660"/>
    </source>
</evidence>
<proteinExistence type="predicted"/>
<dbReference type="PROSITE" id="PS51202">
    <property type="entry name" value="RCK_C"/>
    <property type="match status" value="2"/>
</dbReference>
<dbReference type="PRINTS" id="PR00335">
    <property type="entry name" value="KUPTAKETRKA"/>
</dbReference>
<keyword evidence="6" id="KW-0406">Ion transport</keyword>
<dbReference type="GO" id="GO:0015079">
    <property type="term" value="F:potassium ion transmembrane transporter activity"/>
    <property type="evidence" value="ECO:0007669"/>
    <property type="project" value="InterPro"/>
</dbReference>
<keyword evidence="10" id="KW-1185">Reference proteome</keyword>
<gene>
    <name evidence="9" type="primary">trkA</name>
    <name evidence="9" type="ORF">GCM10009020_32240</name>
</gene>
<keyword evidence="2" id="KW-0813">Transport</keyword>
<dbReference type="InterPro" id="IPR050721">
    <property type="entry name" value="Trk_Ktr_HKT_K-transport"/>
</dbReference>
<name>A0AAV3TDZ8_9EURY</name>
<sequence length="445" mass="47979">MRVIVIGAGEVGRSIAANLADSNEVVVIERDSEIVEELTYSLDVLSIAGDGTSLEILEEAGVEDADIVIASTDNDETNLVACGTAKTVSDAFTIARVKKTNLLDTWRRTKGAFGVDFMVGSDLLTAHAIVRIAGLPGAHDADVFAGGAVRMAEFEIAAESPIAGETIREADRFDSLTFAAIFREGEVTIPRGDTRIRAEDRLVVIGSPESVQEFATELYPAEARDGTDEVVIVGGSEIGFQTAKLFEDHGLKPRLVEQDHDRARELAEELPKTTVMESDATDAEFLSREHVDEADLLVATLESDQKNLLVSLLAERLGVDRSVAIVESPDYVDLFEAVGVDVAINPREETAEEITRFTREGEAENVAMLESDLAEVVEFEVDGDSLLVGRSIQEAMAELPECVVVGAITRDGAHITPRGDTRVEAGDHVVVFLATEVLDDVLDKI</sequence>
<dbReference type="Gene3D" id="3.30.70.1450">
    <property type="entry name" value="Regulator of K+ conductance, C-terminal domain"/>
    <property type="match status" value="2"/>
</dbReference>
<comment type="caution">
    <text evidence="9">The sequence shown here is derived from an EMBL/GenBank/DDBJ whole genome shotgun (WGS) entry which is preliminary data.</text>
</comment>
<evidence type="ECO:0000313" key="10">
    <source>
        <dbReference type="Proteomes" id="UP001500420"/>
    </source>
</evidence>
<evidence type="ECO:0000256" key="5">
    <source>
        <dbReference type="ARBA" id="ARBA00023027"/>
    </source>
</evidence>
<dbReference type="Pfam" id="PF02254">
    <property type="entry name" value="TrkA_N"/>
    <property type="match status" value="2"/>
</dbReference>
<accession>A0AAV3TDZ8</accession>
<comment type="function">
    <text evidence="1">Part of a potassium transport system.</text>
</comment>
<evidence type="ECO:0000313" key="9">
    <source>
        <dbReference type="EMBL" id="GAA0680855.1"/>
    </source>
</evidence>
<dbReference type="SUPFAM" id="SSF51735">
    <property type="entry name" value="NAD(P)-binding Rossmann-fold domains"/>
    <property type="match status" value="2"/>
</dbReference>
<dbReference type="NCBIfam" id="NF007031">
    <property type="entry name" value="PRK09496.1-2"/>
    <property type="match status" value="1"/>
</dbReference>
<feature type="domain" description="RCK N-terminal" evidence="7">
    <location>
        <begin position="1"/>
        <end position="119"/>
    </location>
</feature>
<dbReference type="EMBL" id="BAAADV010000007">
    <property type="protein sequence ID" value="GAA0680855.1"/>
    <property type="molecule type" value="Genomic_DNA"/>
</dbReference>
<keyword evidence="4" id="KW-0630">Potassium</keyword>
<dbReference type="InterPro" id="IPR003148">
    <property type="entry name" value="RCK_N"/>
</dbReference>
<organism evidence="9 10">
    <name type="scientific">Natronoarchaeum mannanilyticum</name>
    <dbReference type="NCBI Taxonomy" id="926360"/>
    <lineage>
        <taxon>Archaea</taxon>
        <taxon>Methanobacteriati</taxon>
        <taxon>Methanobacteriota</taxon>
        <taxon>Stenosarchaea group</taxon>
        <taxon>Halobacteria</taxon>
        <taxon>Halobacteriales</taxon>
        <taxon>Natronoarchaeaceae</taxon>
    </lineage>
</organism>
<dbReference type="InterPro" id="IPR006037">
    <property type="entry name" value="RCK_C"/>
</dbReference>
<keyword evidence="3" id="KW-0633">Potassium transport</keyword>
<dbReference type="InterPro" id="IPR036291">
    <property type="entry name" value="NAD(P)-bd_dom_sf"/>
</dbReference>
<dbReference type="Gene3D" id="3.40.50.720">
    <property type="entry name" value="NAD(P)-binding Rossmann-like Domain"/>
    <property type="match status" value="2"/>
</dbReference>
<evidence type="ECO:0000256" key="3">
    <source>
        <dbReference type="ARBA" id="ARBA00022538"/>
    </source>
</evidence>
<dbReference type="SUPFAM" id="SSF116726">
    <property type="entry name" value="TrkA C-terminal domain-like"/>
    <property type="match status" value="2"/>
</dbReference>
<dbReference type="Pfam" id="PF02080">
    <property type="entry name" value="TrkA_C"/>
    <property type="match status" value="2"/>
</dbReference>
<dbReference type="PANTHER" id="PTHR43833">
    <property type="entry name" value="POTASSIUM CHANNEL PROTEIN 2-RELATED-RELATED"/>
    <property type="match status" value="1"/>
</dbReference>
<evidence type="ECO:0000259" key="8">
    <source>
        <dbReference type="PROSITE" id="PS51202"/>
    </source>
</evidence>
<reference evidence="9 10" key="1">
    <citation type="journal article" date="2019" name="Int. J. Syst. Evol. Microbiol.">
        <title>The Global Catalogue of Microorganisms (GCM) 10K type strain sequencing project: providing services to taxonomists for standard genome sequencing and annotation.</title>
        <authorList>
            <consortium name="The Broad Institute Genomics Platform"/>
            <consortium name="The Broad Institute Genome Sequencing Center for Infectious Disease"/>
            <person name="Wu L."/>
            <person name="Ma J."/>
        </authorList>
    </citation>
    <scope>NUCLEOTIDE SEQUENCE [LARGE SCALE GENOMIC DNA]</scope>
    <source>
        <strain evidence="9 10">JCM 16328</strain>
    </source>
</reference>
<evidence type="ECO:0000259" key="7">
    <source>
        <dbReference type="PROSITE" id="PS51201"/>
    </source>
</evidence>
<keyword evidence="5" id="KW-0520">NAD</keyword>
<dbReference type="PROSITE" id="PS51201">
    <property type="entry name" value="RCK_N"/>
    <property type="match status" value="2"/>
</dbReference>
<feature type="domain" description="RCK C-terminal" evidence="8">
    <location>
        <begin position="139"/>
        <end position="220"/>
    </location>
</feature>
<protein>
    <submittedName>
        <fullName evidence="9">Trk system potassium transporter TrkA</fullName>
    </submittedName>
</protein>
<dbReference type="InterPro" id="IPR036721">
    <property type="entry name" value="RCK_C_sf"/>
</dbReference>
<dbReference type="Proteomes" id="UP001500420">
    <property type="component" value="Unassembled WGS sequence"/>
</dbReference>
<feature type="domain" description="RCK N-terminal" evidence="7">
    <location>
        <begin position="227"/>
        <end position="344"/>
    </location>
</feature>
<dbReference type="InterPro" id="IPR006036">
    <property type="entry name" value="K_uptake_TrkA"/>
</dbReference>
<feature type="domain" description="RCK C-terminal" evidence="8">
    <location>
        <begin position="364"/>
        <end position="445"/>
    </location>
</feature>